<dbReference type="EMBL" id="MN062703">
    <property type="protein sequence ID" value="QDP44063.1"/>
    <property type="molecule type" value="Genomic_DNA"/>
</dbReference>
<dbReference type="RefSeq" id="YP_009908587.1">
    <property type="nucleotide sequence ID" value="NC_049927.1"/>
</dbReference>
<reference evidence="1 2" key="1">
    <citation type="submission" date="2019-06" db="EMBL/GenBank/DDBJ databases">
        <authorList>
            <person name="Kirkpatrick B.L."/>
            <person name="Twichell C.M."/>
            <person name="Davis D.J."/>
            <person name="Hampton E.S."/>
            <person name="Nguyen T."/>
            <person name="Niekamp K.S."/>
            <person name="Riley K.M."/>
            <person name="Lawson J.L."/>
            <person name="Butela K.A."/>
            <person name="Garlena R.A."/>
            <person name="Russell D.A."/>
            <person name="Pope W.H."/>
            <person name="Jacobs-Sera D."/>
            <person name="Hatfull G.F."/>
        </authorList>
    </citation>
    <scope>NUCLEOTIDE SEQUENCE [LARGE SCALE GENOMIC DNA]</scope>
</reference>
<proteinExistence type="predicted"/>
<gene>
    <name evidence="1" type="primary">11</name>
    <name evidence="1" type="ORF">SEA_MCGALLEON_11</name>
</gene>
<name>A0A516KQZ6_9CAUD</name>
<sequence length="134" mass="14212">MMSTQTLAESSRLLALLLIDEIQILNVAAEPTTVGFHVTRETTPVGEPVPALVQSTTLENAAESQTSQVFSVKVPVGTPLEAGQAVRVLKAMTEPTMVGKVLLIDKVSENGIAVLRKGVASDFEKVNQEGKEGL</sequence>
<dbReference type="KEGG" id="vg:56214132"/>
<keyword evidence="2" id="KW-1185">Reference proteome</keyword>
<protein>
    <submittedName>
        <fullName evidence="1">Uncharacterized protein</fullName>
    </submittedName>
</protein>
<dbReference type="Proteomes" id="UP000320771">
    <property type="component" value="Segment"/>
</dbReference>
<evidence type="ECO:0000313" key="2">
    <source>
        <dbReference type="Proteomes" id="UP000320771"/>
    </source>
</evidence>
<evidence type="ECO:0000313" key="1">
    <source>
        <dbReference type="EMBL" id="QDP44063.1"/>
    </source>
</evidence>
<accession>A0A516KQZ6</accession>
<organism evidence="1 2">
    <name type="scientific">Microbacterium phage McGalleon</name>
    <dbReference type="NCBI Taxonomy" id="2590936"/>
    <lineage>
        <taxon>Viruses</taxon>
        <taxon>Duplodnaviria</taxon>
        <taxon>Heunggongvirae</taxon>
        <taxon>Uroviricota</taxon>
        <taxon>Caudoviricetes</taxon>
        <taxon>Ilzatvirus</taxon>
        <taxon>Ilzatvirus mcgalleon</taxon>
    </lineage>
</organism>
<dbReference type="GeneID" id="56214132"/>